<dbReference type="Proteomes" id="UP001060085">
    <property type="component" value="Linkage Group LG06"/>
</dbReference>
<protein>
    <submittedName>
        <fullName evidence="1">Uncharacterized protein</fullName>
    </submittedName>
</protein>
<accession>A0ACC0AD68</accession>
<evidence type="ECO:0000313" key="2">
    <source>
        <dbReference type="Proteomes" id="UP001060085"/>
    </source>
</evidence>
<gene>
    <name evidence="1" type="ORF">M9H77_27165</name>
</gene>
<keyword evidence="2" id="KW-1185">Reference proteome</keyword>
<proteinExistence type="predicted"/>
<dbReference type="EMBL" id="CM044706">
    <property type="protein sequence ID" value="KAI5658372.1"/>
    <property type="molecule type" value="Genomic_DNA"/>
</dbReference>
<reference evidence="2" key="1">
    <citation type="journal article" date="2023" name="Nat. Plants">
        <title>Single-cell RNA sequencing provides a high-resolution roadmap for understanding the multicellular compartmentation of specialized metabolism.</title>
        <authorList>
            <person name="Sun S."/>
            <person name="Shen X."/>
            <person name="Li Y."/>
            <person name="Li Y."/>
            <person name="Wang S."/>
            <person name="Li R."/>
            <person name="Zhang H."/>
            <person name="Shen G."/>
            <person name="Guo B."/>
            <person name="Wei J."/>
            <person name="Xu J."/>
            <person name="St-Pierre B."/>
            <person name="Chen S."/>
            <person name="Sun C."/>
        </authorList>
    </citation>
    <scope>NUCLEOTIDE SEQUENCE [LARGE SCALE GENOMIC DNA]</scope>
</reference>
<evidence type="ECO:0000313" key="1">
    <source>
        <dbReference type="EMBL" id="KAI5658372.1"/>
    </source>
</evidence>
<sequence>MRNTRFNTTKKRENKHYQQDCNTLLNSQLLITTITHGTKRTKCGSHHSKKIGCGISQPVQDDDEADDSYNPSNDEEDEAGAHNTISMDAFQTKMCTGFEQLQINQEIQGMQLTEIVESTCCYANELAHQRASIDRQKIIVARLCQRFMLDQGSKRTDFGP</sequence>
<name>A0ACC0AD68_CATRO</name>
<comment type="caution">
    <text evidence="1">The sequence shown here is derived from an EMBL/GenBank/DDBJ whole genome shotgun (WGS) entry which is preliminary data.</text>
</comment>
<organism evidence="1 2">
    <name type="scientific">Catharanthus roseus</name>
    <name type="common">Madagascar periwinkle</name>
    <name type="synonym">Vinca rosea</name>
    <dbReference type="NCBI Taxonomy" id="4058"/>
    <lineage>
        <taxon>Eukaryota</taxon>
        <taxon>Viridiplantae</taxon>
        <taxon>Streptophyta</taxon>
        <taxon>Embryophyta</taxon>
        <taxon>Tracheophyta</taxon>
        <taxon>Spermatophyta</taxon>
        <taxon>Magnoliopsida</taxon>
        <taxon>eudicotyledons</taxon>
        <taxon>Gunneridae</taxon>
        <taxon>Pentapetalae</taxon>
        <taxon>asterids</taxon>
        <taxon>lamiids</taxon>
        <taxon>Gentianales</taxon>
        <taxon>Apocynaceae</taxon>
        <taxon>Rauvolfioideae</taxon>
        <taxon>Vinceae</taxon>
        <taxon>Catharanthinae</taxon>
        <taxon>Catharanthus</taxon>
    </lineage>
</organism>